<dbReference type="AlphaFoldDB" id="A0A840USA5"/>
<dbReference type="InterPro" id="IPR003749">
    <property type="entry name" value="ThiS/MoaD-like"/>
</dbReference>
<name>A0A840USA5_9BACT</name>
<dbReference type="Gene3D" id="3.10.20.30">
    <property type="match status" value="1"/>
</dbReference>
<dbReference type="InterPro" id="IPR010035">
    <property type="entry name" value="Thi_S"/>
</dbReference>
<dbReference type="NCBIfam" id="TIGR01683">
    <property type="entry name" value="thiS"/>
    <property type="match status" value="1"/>
</dbReference>
<dbReference type="Proteomes" id="UP000539642">
    <property type="component" value="Unassembled WGS sequence"/>
</dbReference>
<dbReference type="PANTHER" id="PTHR34472">
    <property type="entry name" value="SULFUR CARRIER PROTEIN THIS"/>
    <property type="match status" value="1"/>
</dbReference>
<evidence type="ECO:0000313" key="2">
    <source>
        <dbReference type="Proteomes" id="UP000539642"/>
    </source>
</evidence>
<keyword evidence="2" id="KW-1185">Reference proteome</keyword>
<dbReference type="InterPro" id="IPR016155">
    <property type="entry name" value="Mopterin_synth/thiamin_S_b"/>
</dbReference>
<proteinExistence type="predicted"/>
<protein>
    <submittedName>
        <fullName evidence="1">Thiamine biosynthesis protein ThiS</fullName>
    </submittedName>
</protein>
<sequence length="65" mass="6839">MDIVVNGRPENSGPASVADLVAARGLAPEALIVELNGEIIRQEQWPQVQLGDGDRLELLSFVGGG</sequence>
<dbReference type="PANTHER" id="PTHR34472:SF1">
    <property type="entry name" value="SULFUR CARRIER PROTEIN THIS"/>
    <property type="match status" value="1"/>
</dbReference>
<gene>
    <name evidence="1" type="ORF">HNQ81_002848</name>
</gene>
<dbReference type="RefSeq" id="WP_183351909.1">
    <property type="nucleotide sequence ID" value="NZ_JACHEO010000019.1"/>
</dbReference>
<accession>A0A840USA5</accession>
<dbReference type="CDD" id="cd00565">
    <property type="entry name" value="Ubl_ThiS"/>
    <property type="match status" value="1"/>
</dbReference>
<reference evidence="1 2" key="1">
    <citation type="submission" date="2020-08" db="EMBL/GenBank/DDBJ databases">
        <title>Genomic Encyclopedia of Type Strains, Phase IV (KMG-IV): sequencing the most valuable type-strain genomes for metagenomic binning, comparative biology and taxonomic classification.</title>
        <authorList>
            <person name="Goeker M."/>
        </authorList>
    </citation>
    <scope>NUCLEOTIDE SEQUENCE [LARGE SCALE GENOMIC DNA]</scope>
    <source>
        <strain evidence="1 2">DSM 28570</strain>
    </source>
</reference>
<dbReference type="InterPro" id="IPR012675">
    <property type="entry name" value="Beta-grasp_dom_sf"/>
</dbReference>
<dbReference type="SUPFAM" id="SSF54285">
    <property type="entry name" value="MoaD/ThiS"/>
    <property type="match status" value="1"/>
</dbReference>
<evidence type="ECO:0000313" key="1">
    <source>
        <dbReference type="EMBL" id="MBB5349097.1"/>
    </source>
</evidence>
<dbReference type="Pfam" id="PF02597">
    <property type="entry name" value="ThiS"/>
    <property type="match status" value="1"/>
</dbReference>
<organism evidence="1 2">
    <name type="scientific">Desulfoprunum benzoelyticum</name>
    <dbReference type="NCBI Taxonomy" id="1506996"/>
    <lineage>
        <taxon>Bacteria</taxon>
        <taxon>Pseudomonadati</taxon>
        <taxon>Thermodesulfobacteriota</taxon>
        <taxon>Desulfobulbia</taxon>
        <taxon>Desulfobulbales</taxon>
        <taxon>Desulfobulbaceae</taxon>
        <taxon>Desulfoprunum</taxon>
    </lineage>
</organism>
<dbReference type="EMBL" id="JACHEO010000019">
    <property type="protein sequence ID" value="MBB5349097.1"/>
    <property type="molecule type" value="Genomic_DNA"/>
</dbReference>
<comment type="caution">
    <text evidence="1">The sequence shown here is derived from an EMBL/GenBank/DDBJ whole genome shotgun (WGS) entry which is preliminary data.</text>
</comment>